<reference evidence="1 2" key="1">
    <citation type="journal article" date="2016" name="Nat. Commun.">
        <title>Thousands of microbial genomes shed light on interconnected biogeochemical processes in an aquifer system.</title>
        <authorList>
            <person name="Anantharaman K."/>
            <person name="Brown C.T."/>
            <person name="Hug L.A."/>
            <person name="Sharon I."/>
            <person name="Castelle C.J."/>
            <person name="Probst A.J."/>
            <person name="Thomas B.C."/>
            <person name="Singh A."/>
            <person name="Wilkins M.J."/>
            <person name="Karaoz U."/>
            <person name="Brodie E.L."/>
            <person name="Williams K.H."/>
            <person name="Hubbard S.S."/>
            <person name="Banfield J.F."/>
        </authorList>
    </citation>
    <scope>NUCLEOTIDE SEQUENCE [LARGE SCALE GENOMIC DNA]</scope>
</reference>
<sequence length="146" mass="16522">MKILVIEDTPKHRDDAKRFFAGESGVTAIYSSDWGGAKRFLEEKGKVDGVISDIYFPYLNDSIWSEPEPVGVYVMILCRERRIPCVLNTDGNHHGKRLQWIHEMIGHLGLPAMIDTGQDKAESKNWSQAFEALKTIIAPSNHPDQK</sequence>
<evidence type="ECO:0000313" key="2">
    <source>
        <dbReference type="Proteomes" id="UP000178175"/>
    </source>
</evidence>
<dbReference type="EMBL" id="MHVR01000023">
    <property type="protein sequence ID" value="OHA95524.1"/>
    <property type="molecule type" value="Genomic_DNA"/>
</dbReference>
<comment type="caution">
    <text evidence="1">The sequence shown here is derived from an EMBL/GenBank/DDBJ whole genome shotgun (WGS) entry which is preliminary data.</text>
</comment>
<proteinExistence type="predicted"/>
<evidence type="ECO:0008006" key="3">
    <source>
        <dbReference type="Google" id="ProtNLM"/>
    </source>
</evidence>
<accession>A0A1G2TDZ9</accession>
<protein>
    <recommendedName>
        <fullName evidence="3">Response regulatory domain-containing protein</fullName>
    </recommendedName>
</protein>
<dbReference type="Proteomes" id="UP000178175">
    <property type="component" value="Unassembled WGS sequence"/>
</dbReference>
<name>A0A1G2TDZ9_9BACT</name>
<evidence type="ECO:0000313" key="1">
    <source>
        <dbReference type="EMBL" id="OHA95524.1"/>
    </source>
</evidence>
<dbReference type="AlphaFoldDB" id="A0A1G2TDZ9"/>
<organism evidence="1 2">
    <name type="scientific">Candidatus Zambryskibacteria bacterium RIFCSPHIGHO2_02_FULL_43_14</name>
    <dbReference type="NCBI Taxonomy" id="1802748"/>
    <lineage>
        <taxon>Bacteria</taxon>
        <taxon>Candidatus Zambryskiibacteriota</taxon>
    </lineage>
</organism>
<gene>
    <name evidence="1" type="ORF">A3C70_00650</name>
</gene>